<evidence type="ECO:0000313" key="2">
    <source>
        <dbReference type="Proteomes" id="UP001620626"/>
    </source>
</evidence>
<keyword evidence="2" id="KW-1185">Reference proteome</keyword>
<name>A0ABD2KFK9_9BILA</name>
<dbReference type="AlphaFoldDB" id="A0ABD2KFK9"/>
<comment type="caution">
    <text evidence="1">The sequence shown here is derived from an EMBL/GenBank/DDBJ whole genome shotgun (WGS) entry which is preliminary data.</text>
</comment>
<accession>A0ABD2KFK9</accession>
<organism evidence="1 2">
    <name type="scientific">Heterodera trifolii</name>
    <dbReference type="NCBI Taxonomy" id="157864"/>
    <lineage>
        <taxon>Eukaryota</taxon>
        <taxon>Metazoa</taxon>
        <taxon>Ecdysozoa</taxon>
        <taxon>Nematoda</taxon>
        <taxon>Chromadorea</taxon>
        <taxon>Rhabditida</taxon>
        <taxon>Tylenchina</taxon>
        <taxon>Tylenchomorpha</taxon>
        <taxon>Tylenchoidea</taxon>
        <taxon>Heteroderidae</taxon>
        <taxon>Heteroderinae</taxon>
        <taxon>Heterodera</taxon>
    </lineage>
</organism>
<protein>
    <submittedName>
        <fullName evidence="1">Uncharacterized protein</fullName>
    </submittedName>
</protein>
<reference evidence="1 2" key="1">
    <citation type="submission" date="2024-10" db="EMBL/GenBank/DDBJ databases">
        <authorList>
            <person name="Kim D."/>
        </authorList>
    </citation>
    <scope>NUCLEOTIDE SEQUENCE [LARGE SCALE GENOMIC DNA]</scope>
    <source>
        <strain evidence="1">BH-2024</strain>
    </source>
</reference>
<evidence type="ECO:0000313" key="1">
    <source>
        <dbReference type="EMBL" id="KAL3101274.1"/>
    </source>
</evidence>
<dbReference type="EMBL" id="JBICBT010000783">
    <property type="protein sequence ID" value="KAL3101274.1"/>
    <property type="molecule type" value="Genomic_DNA"/>
</dbReference>
<proteinExistence type="predicted"/>
<sequence length="81" mass="9648">MFLKNWVDLRMVYSPEEVDAYRKEKGCHIKRTVIIRGIRTQLFSCHRRNKNGGCTYQLKAEHLDDDEGRIQISKSGYHNHR</sequence>
<dbReference type="Proteomes" id="UP001620626">
    <property type="component" value="Unassembled WGS sequence"/>
</dbReference>
<gene>
    <name evidence="1" type="ORF">niasHT_028030</name>
</gene>